<dbReference type="EMBL" id="RAQO01000002">
    <property type="protein sequence ID" value="RKF21432.1"/>
    <property type="molecule type" value="Genomic_DNA"/>
</dbReference>
<dbReference type="Gene3D" id="3.40.50.11310">
    <property type="entry name" value="Bacterial phosphonate metabolism protein PhnH"/>
    <property type="match status" value="1"/>
</dbReference>
<reference evidence="1 2" key="1">
    <citation type="submission" date="2018-09" db="EMBL/GenBank/DDBJ databases">
        <authorList>
            <person name="Wang Z."/>
        </authorList>
    </citation>
    <scope>NUCLEOTIDE SEQUENCE [LARGE SCALE GENOMIC DNA]</scope>
    <source>
        <strain evidence="1 2">ALS 81</strain>
    </source>
</reference>
<dbReference type="GO" id="GO:0016829">
    <property type="term" value="F:lyase activity"/>
    <property type="evidence" value="ECO:0007669"/>
    <property type="project" value="UniProtKB-KW"/>
</dbReference>
<dbReference type="RefSeq" id="WP_120353235.1">
    <property type="nucleotide sequence ID" value="NZ_RAQO01000002.1"/>
</dbReference>
<accession>A0A420EL35</accession>
<gene>
    <name evidence="1" type="primary">phnH</name>
    <name evidence="1" type="ORF">DBZ36_01930</name>
</gene>
<dbReference type="AlphaFoldDB" id="A0A420EL35"/>
<sequence length="201" mass="21834">MTIQSGFSQPVLDSQACFRQVLAALSEPGSVNTLGLHIGFEPLAASVCQIVLSLCDNHTQLFVDPSSLMESQSTLDNVIENIKFHTDTKISDKSRADFVITSASSPFVAEDYKSGTEMYPEDSATILLETNSFEGGTLLQLSGPGIEHTRQVRLGHIHSSLLDALIQPAYKYPLGQDFIFCCGEQIVAISRTTKVEISACM</sequence>
<dbReference type="Proteomes" id="UP000286482">
    <property type="component" value="Unassembled WGS sequence"/>
</dbReference>
<name>A0A420EL35_9ALTE</name>
<dbReference type="InterPro" id="IPR008772">
    <property type="entry name" value="Phosphonate_metab_PhnH"/>
</dbReference>
<evidence type="ECO:0000313" key="2">
    <source>
        <dbReference type="Proteomes" id="UP000286482"/>
    </source>
</evidence>
<dbReference type="SUPFAM" id="SSF159709">
    <property type="entry name" value="PhnH-like"/>
    <property type="match status" value="1"/>
</dbReference>
<keyword evidence="2" id="KW-1185">Reference proteome</keyword>
<dbReference type="InterPro" id="IPR038058">
    <property type="entry name" value="PhnH-like_sp"/>
</dbReference>
<dbReference type="Pfam" id="PF05845">
    <property type="entry name" value="PhnH"/>
    <property type="match status" value="1"/>
</dbReference>
<dbReference type="GO" id="GO:0019634">
    <property type="term" value="P:organic phosphonate metabolic process"/>
    <property type="evidence" value="ECO:0007669"/>
    <property type="project" value="InterPro"/>
</dbReference>
<dbReference type="OrthoDB" id="9814509at2"/>
<proteinExistence type="predicted"/>
<protein>
    <submittedName>
        <fullName evidence="1">Phosphonate C-P lyase system protein PhnH</fullName>
    </submittedName>
</protein>
<evidence type="ECO:0000313" key="1">
    <source>
        <dbReference type="EMBL" id="RKF21432.1"/>
    </source>
</evidence>
<dbReference type="NCBIfam" id="TIGR03292">
    <property type="entry name" value="PhnH_redo"/>
    <property type="match status" value="1"/>
</dbReference>
<dbReference type="PIRSF" id="PIRSF020680">
    <property type="entry name" value="PhnH"/>
    <property type="match status" value="1"/>
</dbReference>
<keyword evidence="1" id="KW-0456">Lyase</keyword>
<comment type="caution">
    <text evidence="1">The sequence shown here is derived from an EMBL/GenBank/DDBJ whole genome shotgun (WGS) entry which is preliminary data.</text>
</comment>
<organism evidence="1 2">
    <name type="scientific">Alginatibacterium sediminis</name>
    <dbReference type="NCBI Taxonomy" id="2164068"/>
    <lineage>
        <taxon>Bacteria</taxon>
        <taxon>Pseudomonadati</taxon>
        <taxon>Pseudomonadota</taxon>
        <taxon>Gammaproteobacteria</taxon>
        <taxon>Alteromonadales</taxon>
        <taxon>Alteromonadaceae</taxon>
        <taxon>Alginatibacterium</taxon>
    </lineage>
</organism>